<evidence type="ECO:0000256" key="5">
    <source>
        <dbReference type="PIRSR" id="PIRSR617867-1"/>
    </source>
</evidence>
<evidence type="ECO:0000256" key="4">
    <source>
        <dbReference type="ARBA" id="ARBA00022912"/>
    </source>
</evidence>
<reference evidence="7 8" key="3">
    <citation type="journal article" date="2008" name="Appl. Environ. Microbiol.">
        <title>Identification of mobile elements and pseudogenes in the Shewanella oneidensis MR-1 genome.</title>
        <authorList>
            <person name="Romine M.F."/>
            <person name="Carlson T.S."/>
            <person name="Norbeck A.D."/>
            <person name="McCue L.A."/>
            <person name="Lipton M.S."/>
        </authorList>
    </citation>
    <scope>NUCLEOTIDE SEQUENCE [LARGE SCALE GENOMIC DNA]</scope>
    <source>
        <strain evidence="8">ATCC 700550 / JCM 31522 / CIP 106686 / LMG 19005 / NCIMB 14063 / MR-1</strain>
    </source>
</reference>
<dbReference type="BioCyc" id="SONE211586:G1GMP-2022-MONOMER"/>
<dbReference type="OrthoDB" id="9784339at2"/>
<dbReference type="Pfam" id="PF01451">
    <property type="entry name" value="LMWPc"/>
    <property type="match status" value="1"/>
</dbReference>
<dbReference type="KEGG" id="son:SO_2208"/>
<dbReference type="PANTHER" id="PTHR11717:SF7">
    <property type="entry name" value="LOW MOLECULAR WEIGHT PHOSPHOTYROSINE PROTEIN PHOSPHATASE"/>
    <property type="match status" value="1"/>
</dbReference>
<feature type="active site" evidence="5">
    <location>
        <position position="31"/>
    </location>
</feature>
<dbReference type="RefSeq" id="WP_011072237.1">
    <property type="nucleotide sequence ID" value="NC_004347.2"/>
</dbReference>
<dbReference type="STRING" id="211586.SO_2208"/>
<dbReference type="FunFam" id="3.40.50.2300:FF:000113">
    <property type="entry name" value="Low molecular weight protein-tyrosine-phosphatase"/>
    <property type="match status" value="1"/>
</dbReference>
<dbReference type="InterPro" id="IPR017867">
    <property type="entry name" value="Tyr_phospatase_low_mol_wt"/>
</dbReference>
<dbReference type="PhylomeDB" id="Q8EEZ7"/>
<dbReference type="SUPFAM" id="SSF52788">
    <property type="entry name" value="Phosphotyrosine protein phosphatases I"/>
    <property type="match status" value="1"/>
</dbReference>
<reference evidence="7 8" key="4">
    <citation type="journal article" date="2011" name="BMC Genomics">
        <title>Genome-wide protein localization prediction strategies for gram negative bacteria.</title>
        <authorList>
            <person name="Romine M.F."/>
        </authorList>
    </citation>
    <scope>NUCLEOTIDE SEQUENCE [LARGE SCALE GENOMIC DNA]</scope>
    <source>
        <strain evidence="8">ATCC 700550 / JCM 31522 / CIP 106686 / LMG 19005 / NCIMB 14063 / MR-1</strain>
    </source>
</reference>
<dbReference type="PaxDb" id="211586-SO_2208"/>
<organism evidence="7 8">
    <name type="scientific">Shewanella oneidensis (strain ATCC 700550 / JCM 31522 / CIP 106686 / LMG 19005 / NCIMB 14063 / MR-1)</name>
    <dbReference type="NCBI Taxonomy" id="211586"/>
    <lineage>
        <taxon>Bacteria</taxon>
        <taxon>Pseudomonadati</taxon>
        <taxon>Pseudomonadota</taxon>
        <taxon>Gammaproteobacteria</taxon>
        <taxon>Alteromonadales</taxon>
        <taxon>Shewanellaceae</taxon>
        <taxon>Shewanella</taxon>
    </lineage>
</organism>
<proteinExistence type="inferred from homology"/>
<sequence>MREDAKLLEDKALKTQNIRRILMVCMGNICRSPTAEAVCRAKIRQRRLDIEVDSAGTIGYHQGDNPDSRAMAAGKKRGLSFEAIRARQVVDADFEHFDLILAADKSNLVDLQRRCPPEYRYKLRLMLSFGNSEIDEVPDPYYGDSQGFELVLDLLEQSMDALLDLLAGKTY</sequence>
<feature type="active site" description="Proton donor" evidence="5">
    <location>
        <position position="139"/>
    </location>
</feature>
<evidence type="ECO:0000256" key="1">
    <source>
        <dbReference type="ARBA" id="ARBA00011063"/>
    </source>
</evidence>
<evidence type="ECO:0000259" key="6">
    <source>
        <dbReference type="SMART" id="SM00226"/>
    </source>
</evidence>
<dbReference type="PATRIC" id="fig|211586.12.peg.2128"/>
<dbReference type="GO" id="GO:0004725">
    <property type="term" value="F:protein tyrosine phosphatase activity"/>
    <property type="evidence" value="ECO:0000318"/>
    <property type="project" value="GO_Central"/>
</dbReference>
<dbReference type="AlphaFoldDB" id="Q8EEZ7"/>
<dbReference type="SMART" id="SM00226">
    <property type="entry name" value="LMWPc"/>
    <property type="match status" value="1"/>
</dbReference>
<reference evidence="7 8" key="2">
    <citation type="journal article" date="2005" name="Proteomics">
        <title>Global detection and characterization of hypothetical proteins in Shewanella oneidensis MR-1 using LC-MS based proteomics.</title>
        <authorList>
            <person name="Elias D.A."/>
            <person name="Monroe M.E."/>
            <person name="Marshall M.J."/>
            <person name="Romine M.F."/>
            <person name="Belieav A.S."/>
            <person name="Fredrickson J.K."/>
            <person name="Anderson G.A."/>
            <person name="Smith R.D."/>
            <person name="Lipton M.S."/>
        </authorList>
    </citation>
    <scope>NUCLEOTIDE SEQUENCE [LARGE SCALE GENOMIC DNA]</scope>
    <source>
        <strain evidence="8">ATCC 700550 / JCM 31522 / CIP 106686 / LMG 19005 / NCIMB 14063 / MR-1</strain>
    </source>
</reference>
<dbReference type="PRINTS" id="PR00719">
    <property type="entry name" value="LMWPTPASE"/>
</dbReference>
<dbReference type="InterPro" id="IPR023485">
    <property type="entry name" value="Ptyr_pPase"/>
</dbReference>
<evidence type="ECO:0000313" key="7">
    <source>
        <dbReference type="EMBL" id="AAN55250.1"/>
    </source>
</evidence>
<reference evidence="7 8" key="1">
    <citation type="journal article" date="2002" name="Nat. Biotechnol.">
        <title>Genome sequence of the dissimilatory metal ion-reducing bacterium Shewanella oneidensis.</title>
        <authorList>
            <person name="Heidelberg J.F."/>
            <person name="Paulsen I.T."/>
            <person name="Nelson K.E."/>
            <person name="Gaidos E.J."/>
            <person name="Nelson W.C."/>
            <person name="Read T.D."/>
            <person name="Eisen J.A."/>
            <person name="Seshadri R."/>
            <person name="Ward N."/>
            <person name="Methe B."/>
            <person name="Clayton R.A."/>
            <person name="Meyer T."/>
            <person name="Tsapin A."/>
            <person name="Scott J."/>
            <person name="Beanan M."/>
            <person name="Brinkac L."/>
            <person name="Daugherty S."/>
            <person name="DeBoy R.T."/>
            <person name="Dodson R.J."/>
            <person name="Durkin A.S."/>
            <person name="Haft D.H."/>
            <person name="Kolonay J.F."/>
            <person name="Madupu R."/>
            <person name="Peterson J.D."/>
            <person name="Umayam L.A."/>
            <person name="White O."/>
            <person name="Wolf A.M."/>
            <person name="Vamathevan J."/>
            <person name="Weidman J."/>
            <person name="Impraim M."/>
            <person name="Lee K."/>
            <person name="Berry K."/>
            <person name="Lee C."/>
            <person name="Mueller J."/>
            <person name="Khouri H."/>
            <person name="Gill J."/>
            <person name="Utterback T.R."/>
            <person name="McDonald L.A."/>
            <person name="Feldblyum T.V."/>
            <person name="Smith H.O."/>
            <person name="Venter J.C."/>
            <person name="Nealson K.H."/>
            <person name="Fraser C.M."/>
        </authorList>
    </citation>
    <scope>NUCLEOTIDE SEQUENCE [LARGE SCALE GENOMIC DNA]</scope>
    <source>
        <strain evidence="8">ATCC 700550 / JCM 31522 / CIP 106686 / LMG 19005 / NCIMB 14063 / MR-1</strain>
    </source>
</reference>
<dbReference type="HOGENOM" id="CLU_071415_2_2_6"/>
<protein>
    <recommendedName>
        <fullName evidence="2">protein-tyrosine-phosphatase</fullName>
        <ecNumber evidence="2">3.1.3.48</ecNumber>
    </recommendedName>
</protein>
<dbReference type="InterPro" id="IPR050438">
    <property type="entry name" value="LMW_PTPase"/>
</dbReference>
<name>Q8EEZ7_SHEON</name>
<keyword evidence="8" id="KW-1185">Reference proteome</keyword>
<dbReference type="eggNOG" id="COG0394">
    <property type="taxonomic scope" value="Bacteria"/>
</dbReference>
<dbReference type="EMBL" id="AE014299">
    <property type="protein sequence ID" value="AAN55250.1"/>
    <property type="molecule type" value="Genomic_DNA"/>
</dbReference>
<dbReference type="Proteomes" id="UP000008186">
    <property type="component" value="Chromosome"/>
</dbReference>
<dbReference type="CDD" id="cd16343">
    <property type="entry name" value="LMWPTP"/>
    <property type="match status" value="1"/>
</dbReference>
<feature type="domain" description="Phosphotyrosine protein phosphatase I" evidence="6">
    <location>
        <begin position="19"/>
        <end position="165"/>
    </location>
</feature>
<evidence type="ECO:0000256" key="3">
    <source>
        <dbReference type="ARBA" id="ARBA00022801"/>
    </source>
</evidence>
<dbReference type="EC" id="3.1.3.48" evidence="2"/>
<gene>
    <name evidence="7" type="primary">ptpA</name>
    <name evidence="7" type="ordered locus">SO_2208</name>
</gene>
<evidence type="ECO:0000256" key="2">
    <source>
        <dbReference type="ARBA" id="ARBA00013064"/>
    </source>
</evidence>
<accession>Q8EEZ7</accession>
<comment type="similarity">
    <text evidence="1">Belongs to the low molecular weight phosphotyrosine protein phosphatase family.</text>
</comment>
<dbReference type="Gene3D" id="3.40.50.2300">
    <property type="match status" value="1"/>
</dbReference>
<feature type="active site" description="Nucleophile" evidence="5">
    <location>
        <position position="25"/>
    </location>
</feature>
<dbReference type="PANTHER" id="PTHR11717">
    <property type="entry name" value="LOW MOLECULAR WEIGHT PROTEIN TYROSINE PHOSPHATASE"/>
    <property type="match status" value="1"/>
</dbReference>
<dbReference type="InterPro" id="IPR036196">
    <property type="entry name" value="Ptyr_pPase_sf"/>
</dbReference>
<keyword evidence="4" id="KW-0904">Protein phosphatase</keyword>
<keyword evidence="3 7" id="KW-0378">Hydrolase</keyword>
<evidence type="ECO:0000313" key="8">
    <source>
        <dbReference type="Proteomes" id="UP000008186"/>
    </source>
</evidence>